<feature type="compositionally biased region" description="Low complexity" evidence="1">
    <location>
        <begin position="650"/>
        <end position="660"/>
    </location>
</feature>
<evidence type="ECO:0000313" key="2">
    <source>
        <dbReference type="EMBL" id="KAG6435981.1"/>
    </source>
</evidence>
<name>A0A8X8YP14_SALSN</name>
<proteinExistence type="predicted"/>
<dbReference type="PANTHER" id="PTHR34112">
    <property type="entry name" value="C-JUN-AMINO-TERMINAL KINASE-INTERACTING PROTEIN"/>
    <property type="match status" value="1"/>
</dbReference>
<feature type="compositionally biased region" description="Low complexity" evidence="1">
    <location>
        <begin position="57"/>
        <end position="72"/>
    </location>
</feature>
<dbReference type="PANTHER" id="PTHR34112:SF13">
    <property type="entry name" value="OS04G0448200 PROTEIN"/>
    <property type="match status" value="1"/>
</dbReference>
<sequence length="660" mass="71117">MERTEPALVPEWLRCTGNIAGSGASVHLSDASSSVHSTRSRPFRSNSEKESSHYLQRSSSSNSRRSSGINGSAKHPYSSFSRSHWDRNREREKEKSIYEDIWEHDPLESILNCRVERNSLRRSQSLVSSKTGERSPRRVDKKDSPISENGTLSRGSNLNVIQKSVFEKDFPSIGTEDKQGVAGIRRVSSPGLSSAVQSLPVGSSGFLGGEKWTSALAEVPAAVANNGTGHSHAQQNVSTFPNLSSGISITAGLNMAEALSQPAARGHANPQLPDKGLRLEELAIKQSRQLIPVTPSMPKPLILVIGNITTGYQALPLFINLHVYHVSVFSTTVTAVADYIPGKLIYPFQVPGTGDKLKQSKIALRTNDMTVAPKAVHSLPHSSHSATQSRAGQSRSDSASNPHVGKFLVLKPGRESIPVGQKDVCCATDNTNGKVVKDGQVATGSCTVVASISASNSMVSVLENKSAALSLGSRSSMEKKPTQSLAQSRSEFFNLMRRKSSARAKTSVENHSDSSLDTLSPSANTSVENCKEGYAATTTPCVLENGNQMLCNGDRCDITEKTRGCLPDVGDSSLSCHGYIYPDAEEVAFLRSLGWEENSGEDEGLTEEEINAFYQEYMNQRPSMEVCQSSQPKYPTASKLPNPISDEVADSSSSEPEAEA</sequence>
<feature type="region of interest" description="Disordered" evidence="1">
    <location>
        <begin position="375"/>
        <end position="403"/>
    </location>
</feature>
<feature type="compositionally biased region" description="Basic and acidic residues" evidence="1">
    <location>
        <begin position="131"/>
        <end position="145"/>
    </location>
</feature>
<feature type="compositionally biased region" description="Polar residues" evidence="1">
    <location>
        <begin position="624"/>
        <end position="633"/>
    </location>
</feature>
<keyword evidence="3" id="KW-1185">Reference proteome</keyword>
<feature type="compositionally biased region" description="Polar residues" evidence="1">
    <location>
        <begin position="380"/>
        <end position="401"/>
    </location>
</feature>
<dbReference type="Proteomes" id="UP000298416">
    <property type="component" value="Unassembled WGS sequence"/>
</dbReference>
<feature type="region of interest" description="Disordered" evidence="1">
    <location>
        <begin position="122"/>
        <end position="154"/>
    </location>
</feature>
<comment type="caution">
    <text evidence="2">The sequence shown here is derived from an EMBL/GenBank/DDBJ whole genome shotgun (WGS) entry which is preliminary data.</text>
</comment>
<dbReference type="AlphaFoldDB" id="A0A8X8YP14"/>
<accession>A0A8X8YP14</accession>
<dbReference type="EMBL" id="PNBA02000001">
    <property type="protein sequence ID" value="KAG6435981.1"/>
    <property type="molecule type" value="Genomic_DNA"/>
</dbReference>
<reference evidence="2" key="1">
    <citation type="submission" date="2018-01" db="EMBL/GenBank/DDBJ databases">
        <authorList>
            <person name="Mao J.F."/>
        </authorList>
    </citation>
    <scope>NUCLEOTIDE SEQUENCE</scope>
    <source>
        <strain evidence="2">Huo1</strain>
        <tissue evidence="2">Leaf</tissue>
    </source>
</reference>
<organism evidence="2">
    <name type="scientific">Salvia splendens</name>
    <name type="common">Scarlet sage</name>
    <dbReference type="NCBI Taxonomy" id="180675"/>
    <lineage>
        <taxon>Eukaryota</taxon>
        <taxon>Viridiplantae</taxon>
        <taxon>Streptophyta</taxon>
        <taxon>Embryophyta</taxon>
        <taxon>Tracheophyta</taxon>
        <taxon>Spermatophyta</taxon>
        <taxon>Magnoliopsida</taxon>
        <taxon>eudicotyledons</taxon>
        <taxon>Gunneridae</taxon>
        <taxon>Pentapetalae</taxon>
        <taxon>asterids</taxon>
        <taxon>lamiids</taxon>
        <taxon>Lamiales</taxon>
        <taxon>Lamiaceae</taxon>
        <taxon>Nepetoideae</taxon>
        <taxon>Mentheae</taxon>
        <taxon>Salviinae</taxon>
        <taxon>Salvia</taxon>
        <taxon>Salvia subgen. Calosphace</taxon>
        <taxon>core Calosphace</taxon>
    </lineage>
</organism>
<evidence type="ECO:0000313" key="3">
    <source>
        <dbReference type="Proteomes" id="UP000298416"/>
    </source>
</evidence>
<evidence type="ECO:0000256" key="1">
    <source>
        <dbReference type="SAM" id="MobiDB-lite"/>
    </source>
</evidence>
<feature type="region of interest" description="Disordered" evidence="1">
    <location>
        <begin position="624"/>
        <end position="660"/>
    </location>
</feature>
<gene>
    <name evidence="2" type="ORF">SASPL_100862</name>
</gene>
<protein>
    <submittedName>
        <fullName evidence="2">Uncharacterized protein</fullName>
    </submittedName>
</protein>
<reference evidence="2" key="2">
    <citation type="submission" date="2020-08" db="EMBL/GenBank/DDBJ databases">
        <title>Plant Genome Project.</title>
        <authorList>
            <person name="Zhang R.-G."/>
        </authorList>
    </citation>
    <scope>NUCLEOTIDE SEQUENCE</scope>
    <source>
        <strain evidence="2">Huo1</strain>
        <tissue evidence="2">Leaf</tissue>
    </source>
</reference>
<feature type="region of interest" description="Disordered" evidence="1">
    <location>
        <begin position="30"/>
        <end position="89"/>
    </location>
</feature>